<name>A0A1V6PSQ8_9EURO</name>
<evidence type="ECO:0000256" key="1">
    <source>
        <dbReference type="ARBA" id="ARBA00003747"/>
    </source>
</evidence>
<evidence type="ECO:0000313" key="13">
    <source>
        <dbReference type="EMBL" id="OQD80044.1"/>
    </source>
</evidence>
<keyword evidence="7" id="KW-0779">Telomere</keyword>
<dbReference type="PANTHER" id="PTHR44167">
    <property type="entry name" value="OVARIAN-SPECIFIC SERINE/THREONINE-PROTEIN KINASE LOK-RELATED"/>
    <property type="match status" value="1"/>
</dbReference>
<dbReference type="EC" id="2.7.11.1" evidence="4"/>
<evidence type="ECO:0000256" key="4">
    <source>
        <dbReference type="ARBA" id="ARBA00012513"/>
    </source>
</evidence>
<gene>
    <name evidence="13" type="ORF">PENANT_c040G05168</name>
</gene>
<dbReference type="GO" id="GO:0000781">
    <property type="term" value="C:chromosome, telomeric region"/>
    <property type="evidence" value="ECO:0007669"/>
    <property type="project" value="UniProtKB-SubCell"/>
</dbReference>
<comment type="catalytic activity">
    <reaction evidence="10">
        <text>L-threonyl-[protein] + ATP = O-phospho-L-threonyl-[protein] + ADP + H(+)</text>
        <dbReference type="Rhea" id="RHEA:46608"/>
        <dbReference type="Rhea" id="RHEA-COMP:11060"/>
        <dbReference type="Rhea" id="RHEA-COMP:11605"/>
        <dbReference type="ChEBI" id="CHEBI:15378"/>
        <dbReference type="ChEBI" id="CHEBI:30013"/>
        <dbReference type="ChEBI" id="CHEBI:30616"/>
        <dbReference type="ChEBI" id="CHEBI:61977"/>
        <dbReference type="ChEBI" id="CHEBI:456216"/>
        <dbReference type="EC" id="2.7.11.1"/>
    </reaction>
</comment>
<evidence type="ECO:0000256" key="2">
    <source>
        <dbReference type="ARBA" id="ARBA00004574"/>
    </source>
</evidence>
<dbReference type="InterPro" id="IPR008266">
    <property type="entry name" value="Tyr_kinase_AS"/>
</dbReference>
<reference evidence="14" key="1">
    <citation type="journal article" date="2017" name="Nat. Microbiol.">
        <title>Global analysis of biosynthetic gene clusters reveals vast potential of secondary metabolite production in Penicillium species.</title>
        <authorList>
            <person name="Nielsen J.C."/>
            <person name="Grijseels S."/>
            <person name="Prigent S."/>
            <person name="Ji B."/>
            <person name="Dainat J."/>
            <person name="Nielsen K.F."/>
            <person name="Frisvad J.C."/>
            <person name="Workman M."/>
            <person name="Nielsen J."/>
        </authorList>
    </citation>
    <scope>NUCLEOTIDE SEQUENCE [LARGE SCALE GENOMIC DNA]</scope>
    <source>
        <strain evidence="14">IBT 31811</strain>
    </source>
</reference>
<evidence type="ECO:0000256" key="9">
    <source>
        <dbReference type="ARBA" id="ARBA00033194"/>
    </source>
</evidence>
<evidence type="ECO:0000256" key="6">
    <source>
        <dbReference type="ARBA" id="ARBA00019973"/>
    </source>
</evidence>
<comment type="subcellular location">
    <subcellularLocation>
        <location evidence="2">Chromosome</location>
        <location evidence="2">Telomere</location>
    </subcellularLocation>
</comment>
<feature type="domain" description="Protein kinase" evidence="12">
    <location>
        <begin position="11"/>
        <end position="267"/>
    </location>
</feature>
<dbReference type="EMBL" id="MDYN01000040">
    <property type="protein sequence ID" value="OQD80044.1"/>
    <property type="molecule type" value="Genomic_DNA"/>
</dbReference>
<accession>A0A1V6PSQ8</accession>
<dbReference type="GO" id="GO:0005634">
    <property type="term" value="C:nucleus"/>
    <property type="evidence" value="ECO:0007669"/>
    <property type="project" value="TreeGrafter"/>
</dbReference>
<dbReference type="Pfam" id="PF00069">
    <property type="entry name" value="Pkinase"/>
    <property type="match status" value="1"/>
</dbReference>
<dbReference type="InterPro" id="IPR011009">
    <property type="entry name" value="Kinase-like_dom_sf"/>
</dbReference>
<keyword evidence="14" id="KW-1185">Reference proteome</keyword>
<dbReference type="AlphaFoldDB" id="A0A1V6PSQ8"/>
<dbReference type="GO" id="GO:0044773">
    <property type="term" value="P:mitotic DNA damage checkpoint signaling"/>
    <property type="evidence" value="ECO:0007669"/>
    <property type="project" value="TreeGrafter"/>
</dbReference>
<dbReference type="Proteomes" id="UP000191672">
    <property type="component" value="Unassembled WGS sequence"/>
</dbReference>
<evidence type="ECO:0000256" key="11">
    <source>
        <dbReference type="ARBA" id="ARBA00048679"/>
    </source>
</evidence>
<keyword evidence="7" id="KW-0158">Chromosome</keyword>
<dbReference type="InterPro" id="IPR000719">
    <property type="entry name" value="Prot_kinase_dom"/>
</dbReference>
<dbReference type="PROSITE" id="PS50011">
    <property type="entry name" value="PROTEIN_KINASE_DOM"/>
    <property type="match status" value="1"/>
</dbReference>
<evidence type="ECO:0000256" key="8">
    <source>
        <dbReference type="ARBA" id="ARBA00030980"/>
    </source>
</evidence>
<evidence type="ECO:0000256" key="3">
    <source>
        <dbReference type="ARBA" id="ARBA00011534"/>
    </source>
</evidence>
<evidence type="ECO:0000256" key="7">
    <source>
        <dbReference type="ARBA" id="ARBA00022895"/>
    </source>
</evidence>
<sequence>MEGHPVLLRPEGTLRIITLGGSGGIHQDPNDQVLKAPLKYNTQGCNREVIASVASKEVFLKECIDREKLVYRALPKDDPNILKCLSIAERGIQLPFVQHRDVRNYLQNHEIEVETRDRWIQNAVDAIATIHACGIVHSDISPRNFLVTNDLSIQLCDFAGSRINDIHSLVEEKSRYRLPLSPSSPRTAITDLFALGSFIYEIPTGTSPFPDLDDDEIERRHASLDFPSLDGLKYHKVISKCWRSQYSSADMPYRPGNAPPYPTQAQIDDILRPARPEALRVYGHNTTADNGCWLRLCYTNEEGHNALWSANELAEWVTYDGVVLDDESIFGGLDLAAALEIFPERVANERVNFEIREKSLRDAIEDAEEGDWDENPLEPYALYQAECVVTHMYVEDDVAVNGGGLLHVFLDDRGNVVRQWRVQDDGSESNYDGTWFERVWKGDFEGERGEVGPAYQEGGSRGPPYTL</sequence>
<dbReference type="STRING" id="416450.A0A1V6PSQ8"/>
<dbReference type="PANTHER" id="PTHR44167:SF24">
    <property type="entry name" value="SERINE_THREONINE-PROTEIN KINASE CHK2"/>
    <property type="match status" value="1"/>
</dbReference>
<protein>
    <recommendedName>
        <fullName evidence="6">EKC/KEOPS complex subunit BUD32</fullName>
        <ecNumber evidence="4">2.7.11.1</ecNumber>
    </recommendedName>
    <alternativeName>
        <fullName evidence="8 9">Atypical Serine/threonine protein kinase BUD32</fullName>
    </alternativeName>
    <alternativeName>
        <fullName evidence="5">EKC/KEOPS complex subunit bud32</fullName>
    </alternativeName>
</protein>
<proteinExistence type="predicted"/>
<evidence type="ECO:0000256" key="5">
    <source>
        <dbReference type="ARBA" id="ARBA00013948"/>
    </source>
</evidence>
<dbReference type="PROSITE" id="PS00109">
    <property type="entry name" value="PROTEIN_KINASE_TYR"/>
    <property type="match status" value="1"/>
</dbReference>
<dbReference type="GO" id="GO:0004674">
    <property type="term" value="F:protein serine/threonine kinase activity"/>
    <property type="evidence" value="ECO:0007669"/>
    <property type="project" value="UniProtKB-EC"/>
</dbReference>
<dbReference type="GO" id="GO:0005737">
    <property type="term" value="C:cytoplasm"/>
    <property type="evidence" value="ECO:0007669"/>
    <property type="project" value="TreeGrafter"/>
</dbReference>
<comment type="subunit">
    <text evidence="3">Component of the EKC/KEOPS complex composed of at least BUD32, CGI121, GON7, KAE1 and PCC1; the whole complex dimerizes.</text>
</comment>
<dbReference type="SUPFAM" id="SSF56112">
    <property type="entry name" value="Protein kinase-like (PK-like)"/>
    <property type="match status" value="1"/>
</dbReference>
<evidence type="ECO:0000259" key="12">
    <source>
        <dbReference type="PROSITE" id="PS50011"/>
    </source>
</evidence>
<evidence type="ECO:0000256" key="10">
    <source>
        <dbReference type="ARBA" id="ARBA00047899"/>
    </source>
</evidence>
<comment type="function">
    <text evidence="1">Component of the EKC/KEOPS complex that is required for the formation of a threonylcarbamoyl group on adenosine at position 37 (t(6)A37) in tRNAs that read codons beginning with adenine. The complex is probably involved in the transfer of the threonylcarbamoyl moiety of threonylcarbamoyl-AMP (TC-AMP) to the N6 group of A37. BUD32 has ATPase activity in the context of the EKC/KEOPS complex and likely plays a supporting role to the catalytic subunit KAE1. The EKC/KEOPS complex also promotes both telomere uncapping and telomere elongation. The complex is required for efficient recruitment of transcriptional coactivators.</text>
</comment>
<dbReference type="GO" id="GO:0005524">
    <property type="term" value="F:ATP binding"/>
    <property type="evidence" value="ECO:0007669"/>
    <property type="project" value="InterPro"/>
</dbReference>
<organism evidence="13 14">
    <name type="scientific">Penicillium antarcticum</name>
    <dbReference type="NCBI Taxonomy" id="416450"/>
    <lineage>
        <taxon>Eukaryota</taxon>
        <taxon>Fungi</taxon>
        <taxon>Dikarya</taxon>
        <taxon>Ascomycota</taxon>
        <taxon>Pezizomycotina</taxon>
        <taxon>Eurotiomycetes</taxon>
        <taxon>Eurotiomycetidae</taxon>
        <taxon>Eurotiales</taxon>
        <taxon>Aspergillaceae</taxon>
        <taxon>Penicillium</taxon>
    </lineage>
</organism>
<comment type="catalytic activity">
    <reaction evidence="11">
        <text>L-seryl-[protein] + ATP = O-phospho-L-seryl-[protein] + ADP + H(+)</text>
        <dbReference type="Rhea" id="RHEA:17989"/>
        <dbReference type="Rhea" id="RHEA-COMP:9863"/>
        <dbReference type="Rhea" id="RHEA-COMP:11604"/>
        <dbReference type="ChEBI" id="CHEBI:15378"/>
        <dbReference type="ChEBI" id="CHEBI:29999"/>
        <dbReference type="ChEBI" id="CHEBI:30616"/>
        <dbReference type="ChEBI" id="CHEBI:83421"/>
        <dbReference type="ChEBI" id="CHEBI:456216"/>
        <dbReference type="EC" id="2.7.11.1"/>
    </reaction>
</comment>
<evidence type="ECO:0000313" key="14">
    <source>
        <dbReference type="Proteomes" id="UP000191672"/>
    </source>
</evidence>
<dbReference type="Gene3D" id="1.10.510.10">
    <property type="entry name" value="Transferase(Phosphotransferase) domain 1"/>
    <property type="match status" value="1"/>
</dbReference>
<comment type="caution">
    <text evidence="13">The sequence shown here is derived from an EMBL/GenBank/DDBJ whole genome shotgun (WGS) entry which is preliminary data.</text>
</comment>